<evidence type="ECO:0000256" key="9">
    <source>
        <dbReference type="ARBA" id="ARBA00022833"/>
    </source>
</evidence>
<evidence type="ECO:0000256" key="12">
    <source>
        <dbReference type="PROSITE-ProRule" id="PRU00175"/>
    </source>
</evidence>
<evidence type="ECO:0000256" key="7">
    <source>
        <dbReference type="ARBA" id="ARBA00022771"/>
    </source>
</evidence>
<evidence type="ECO:0000256" key="6">
    <source>
        <dbReference type="ARBA" id="ARBA00022723"/>
    </source>
</evidence>
<feature type="transmembrane region" description="Helical" evidence="13">
    <location>
        <begin position="129"/>
        <end position="147"/>
    </location>
</feature>
<dbReference type="EC" id="2.3.2.27" evidence="3"/>
<name>A0AAV3P9K0_LITER</name>
<evidence type="ECO:0000256" key="2">
    <source>
        <dbReference type="ARBA" id="ARBA00004141"/>
    </source>
</evidence>
<keyword evidence="9" id="KW-0862">Zinc</keyword>
<dbReference type="SMART" id="SM00184">
    <property type="entry name" value="RING"/>
    <property type="match status" value="1"/>
</dbReference>
<dbReference type="PROSITE" id="PS50089">
    <property type="entry name" value="ZF_RING_2"/>
    <property type="match status" value="1"/>
</dbReference>
<dbReference type="InterPro" id="IPR013083">
    <property type="entry name" value="Znf_RING/FYVE/PHD"/>
</dbReference>
<dbReference type="InterPro" id="IPR001841">
    <property type="entry name" value="Znf_RING"/>
</dbReference>
<evidence type="ECO:0000256" key="13">
    <source>
        <dbReference type="SAM" id="Phobius"/>
    </source>
</evidence>
<keyword evidence="8" id="KW-0833">Ubl conjugation pathway</keyword>
<keyword evidence="11 13" id="KW-0472">Membrane</keyword>
<dbReference type="GO" id="GO:0061630">
    <property type="term" value="F:ubiquitin protein ligase activity"/>
    <property type="evidence" value="ECO:0007669"/>
    <property type="project" value="UniProtKB-EC"/>
</dbReference>
<dbReference type="GO" id="GO:0016020">
    <property type="term" value="C:membrane"/>
    <property type="evidence" value="ECO:0007669"/>
    <property type="project" value="UniProtKB-SubCell"/>
</dbReference>
<dbReference type="AlphaFoldDB" id="A0AAV3P9K0"/>
<feature type="transmembrane region" description="Helical" evidence="13">
    <location>
        <begin position="159"/>
        <end position="189"/>
    </location>
</feature>
<proteinExistence type="predicted"/>
<keyword evidence="6" id="KW-0479">Metal-binding</keyword>
<keyword evidence="5 13" id="KW-0812">Transmembrane</keyword>
<dbReference type="PANTHER" id="PTHR45977">
    <property type="entry name" value="TARGET OF ERK KINASE MPK-1"/>
    <property type="match status" value="1"/>
</dbReference>
<keyword evidence="16" id="KW-1185">Reference proteome</keyword>
<protein>
    <recommendedName>
        <fullName evidence="3">RING-type E3 ubiquitin transferase</fullName>
        <ecNumber evidence="3">2.3.2.27</ecNumber>
    </recommendedName>
</protein>
<gene>
    <name evidence="15" type="ORF">LIER_07387</name>
</gene>
<feature type="transmembrane region" description="Helical" evidence="13">
    <location>
        <begin position="71"/>
        <end position="89"/>
    </location>
</feature>
<evidence type="ECO:0000256" key="3">
    <source>
        <dbReference type="ARBA" id="ARBA00012483"/>
    </source>
</evidence>
<dbReference type="Gene3D" id="3.30.40.10">
    <property type="entry name" value="Zinc/RING finger domain, C3HC4 (zinc finger)"/>
    <property type="match status" value="1"/>
</dbReference>
<dbReference type="GO" id="GO:0008270">
    <property type="term" value="F:zinc ion binding"/>
    <property type="evidence" value="ECO:0007669"/>
    <property type="project" value="UniProtKB-KW"/>
</dbReference>
<evidence type="ECO:0000256" key="4">
    <source>
        <dbReference type="ARBA" id="ARBA00022679"/>
    </source>
</evidence>
<reference evidence="15 16" key="1">
    <citation type="submission" date="2024-01" db="EMBL/GenBank/DDBJ databases">
        <title>The complete chloroplast genome sequence of Lithospermum erythrorhizon: insights into the phylogenetic relationship among Boraginaceae species and the maternal lineages of purple gromwells.</title>
        <authorList>
            <person name="Okada T."/>
            <person name="Watanabe K."/>
        </authorList>
    </citation>
    <scope>NUCLEOTIDE SEQUENCE [LARGE SCALE GENOMIC DNA]</scope>
</reference>
<evidence type="ECO:0000256" key="10">
    <source>
        <dbReference type="ARBA" id="ARBA00022989"/>
    </source>
</evidence>
<keyword evidence="4" id="KW-0808">Transferase</keyword>
<dbReference type="GO" id="GO:0000325">
    <property type="term" value="C:plant-type vacuole"/>
    <property type="evidence" value="ECO:0007669"/>
    <property type="project" value="TreeGrafter"/>
</dbReference>
<evidence type="ECO:0000256" key="8">
    <source>
        <dbReference type="ARBA" id="ARBA00022786"/>
    </source>
</evidence>
<evidence type="ECO:0000256" key="11">
    <source>
        <dbReference type="ARBA" id="ARBA00023136"/>
    </source>
</evidence>
<evidence type="ECO:0000313" key="16">
    <source>
        <dbReference type="Proteomes" id="UP001454036"/>
    </source>
</evidence>
<feature type="domain" description="RING-type" evidence="14">
    <location>
        <begin position="261"/>
        <end position="302"/>
    </location>
</feature>
<evidence type="ECO:0000256" key="5">
    <source>
        <dbReference type="ARBA" id="ARBA00022692"/>
    </source>
</evidence>
<evidence type="ECO:0000259" key="14">
    <source>
        <dbReference type="PROSITE" id="PS50089"/>
    </source>
</evidence>
<keyword evidence="10 13" id="KW-1133">Transmembrane helix</keyword>
<comment type="catalytic activity">
    <reaction evidence="1">
        <text>S-ubiquitinyl-[E2 ubiquitin-conjugating enzyme]-L-cysteine + [acceptor protein]-L-lysine = [E2 ubiquitin-conjugating enzyme]-L-cysteine + N(6)-ubiquitinyl-[acceptor protein]-L-lysine.</text>
        <dbReference type="EC" id="2.3.2.27"/>
    </reaction>
</comment>
<dbReference type="GO" id="GO:0016567">
    <property type="term" value="P:protein ubiquitination"/>
    <property type="evidence" value="ECO:0007669"/>
    <property type="project" value="TreeGrafter"/>
</dbReference>
<dbReference type="Pfam" id="PF13639">
    <property type="entry name" value="zf-RING_2"/>
    <property type="match status" value="1"/>
</dbReference>
<dbReference type="SUPFAM" id="SSF57850">
    <property type="entry name" value="RING/U-box"/>
    <property type="match status" value="1"/>
</dbReference>
<keyword evidence="7 12" id="KW-0863">Zinc-finger</keyword>
<dbReference type="PANTHER" id="PTHR45977:SF19">
    <property type="entry name" value="RING-TYPE DOMAIN-CONTAINING PROTEIN"/>
    <property type="match status" value="1"/>
</dbReference>
<feature type="transmembrane region" description="Helical" evidence="13">
    <location>
        <begin position="38"/>
        <end position="59"/>
    </location>
</feature>
<sequence length="313" mass="35117">MDQHHHESEIDGFGGSGGEYSGPTFIRLGDCAYYSTPFVILDVLWNFAFVVVAIYVLLITGKERPLTPLRLWICGYALQCVLHVGFIFAEFQKRSLDGDADDDHLFGDQDSILVSLLCHSSIIKGLESVHTVVSSVWWVFGFYWIVTGGQSLLQDAPRLYWLAVVFLAFDVFFMIFCIAMACAILFSMFCFFPVLASLAYAMKIGERASEDDLRALPKFRYDQPSSGTCLRDGKQKLSLVAQLSNNNATHKLVLHPEDSECCICLHKYVHGAELCALPCNHHFHYNCISKWLRINATCPLCKFNILSGGDTLV</sequence>
<evidence type="ECO:0000313" key="15">
    <source>
        <dbReference type="EMBL" id="GAA0147767.1"/>
    </source>
</evidence>
<dbReference type="GO" id="GO:0006511">
    <property type="term" value="P:ubiquitin-dependent protein catabolic process"/>
    <property type="evidence" value="ECO:0007669"/>
    <property type="project" value="TreeGrafter"/>
</dbReference>
<evidence type="ECO:0000256" key="1">
    <source>
        <dbReference type="ARBA" id="ARBA00000900"/>
    </source>
</evidence>
<organism evidence="15 16">
    <name type="scientific">Lithospermum erythrorhizon</name>
    <name type="common">Purple gromwell</name>
    <name type="synonym">Lithospermum officinale var. erythrorhizon</name>
    <dbReference type="NCBI Taxonomy" id="34254"/>
    <lineage>
        <taxon>Eukaryota</taxon>
        <taxon>Viridiplantae</taxon>
        <taxon>Streptophyta</taxon>
        <taxon>Embryophyta</taxon>
        <taxon>Tracheophyta</taxon>
        <taxon>Spermatophyta</taxon>
        <taxon>Magnoliopsida</taxon>
        <taxon>eudicotyledons</taxon>
        <taxon>Gunneridae</taxon>
        <taxon>Pentapetalae</taxon>
        <taxon>asterids</taxon>
        <taxon>lamiids</taxon>
        <taxon>Boraginales</taxon>
        <taxon>Boraginaceae</taxon>
        <taxon>Boraginoideae</taxon>
        <taxon>Lithospermeae</taxon>
        <taxon>Lithospermum</taxon>
    </lineage>
</organism>
<dbReference type="EMBL" id="BAABME010001134">
    <property type="protein sequence ID" value="GAA0147767.1"/>
    <property type="molecule type" value="Genomic_DNA"/>
</dbReference>
<comment type="subcellular location">
    <subcellularLocation>
        <location evidence="2">Membrane</location>
        <topology evidence="2">Multi-pass membrane protein</topology>
    </subcellularLocation>
</comment>
<accession>A0AAV3P9K0</accession>
<dbReference type="Proteomes" id="UP001454036">
    <property type="component" value="Unassembled WGS sequence"/>
</dbReference>
<comment type="caution">
    <text evidence="15">The sequence shown here is derived from an EMBL/GenBank/DDBJ whole genome shotgun (WGS) entry which is preliminary data.</text>
</comment>